<comment type="caution">
    <text evidence="10">The sequence shown here is derived from an EMBL/GenBank/DDBJ whole genome shotgun (WGS) entry which is preliminary data.</text>
</comment>
<dbReference type="GO" id="GO:0042973">
    <property type="term" value="F:glucan endo-1,3-beta-D-glucosidase activity"/>
    <property type="evidence" value="ECO:0007669"/>
    <property type="project" value="UniProtKB-EC"/>
</dbReference>
<dbReference type="Gene3D" id="3.20.20.80">
    <property type="entry name" value="Glycosidases"/>
    <property type="match status" value="1"/>
</dbReference>
<comment type="similarity">
    <text evidence="2 8">Belongs to the glycosyl hydrolase 17 family.</text>
</comment>
<dbReference type="EMBL" id="PDCK01000040">
    <property type="protein sequence ID" value="PRQ46972.1"/>
    <property type="molecule type" value="Genomic_DNA"/>
</dbReference>
<accession>A0A2P6RKL4</accession>
<dbReference type="OMA" id="WDIPTSH"/>
<dbReference type="PANTHER" id="PTHR32227">
    <property type="entry name" value="GLUCAN ENDO-1,3-BETA-GLUCOSIDASE BG1-RELATED-RELATED"/>
    <property type="match status" value="1"/>
</dbReference>
<evidence type="ECO:0000256" key="6">
    <source>
        <dbReference type="ARBA" id="ARBA00033335"/>
    </source>
</evidence>
<dbReference type="InterPro" id="IPR017853">
    <property type="entry name" value="GH"/>
</dbReference>
<keyword evidence="4 9" id="KW-0378">Hydrolase</keyword>
<comment type="catalytic activity">
    <reaction evidence="1">
        <text>Hydrolysis of (1-&gt;3)-beta-D-glucosidic linkages in (1-&gt;3)-beta-D-glucans.</text>
        <dbReference type="EC" id="3.2.1.39"/>
    </reaction>
</comment>
<evidence type="ECO:0000256" key="5">
    <source>
        <dbReference type="ARBA" id="ARBA00023295"/>
    </source>
</evidence>
<dbReference type="EC" id="3.2.1.39" evidence="3"/>
<evidence type="ECO:0000313" key="10">
    <source>
        <dbReference type="EMBL" id="PRQ46972.1"/>
    </source>
</evidence>
<evidence type="ECO:0000256" key="3">
    <source>
        <dbReference type="ARBA" id="ARBA00012780"/>
    </source>
</evidence>
<dbReference type="GO" id="GO:0005975">
    <property type="term" value="P:carbohydrate metabolic process"/>
    <property type="evidence" value="ECO:0007669"/>
    <property type="project" value="InterPro"/>
</dbReference>
<keyword evidence="11" id="KW-1185">Reference proteome</keyword>
<evidence type="ECO:0000256" key="2">
    <source>
        <dbReference type="ARBA" id="ARBA00008773"/>
    </source>
</evidence>
<dbReference type="AlphaFoldDB" id="A0A2P6RKL4"/>
<sequence length="102" mass="11320">MVDSFVVAMEKAGGGNVKVAVAESGWPSDGSGNMSTPQLAATYNKNFMNHILKKEGTPRRPGENIEGFIFAMFNENQKPNGEDEKHYSLFYPNMQPVYDVFP</sequence>
<dbReference type="InterPro" id="IPR000490">
    <property type="entry name" value="Glyco_hydro_17"/>
</dbReference>
<evidence type="ECO:0000256" key="9">
    <source>
        <dbReference type="RuleBase" id="RU004336"/>
    </source>
</evidence>
<evidence type="ECO:0000313" key="11">
    <source>
        <dbReference type="Proteomes" id="UP000238479"/>
    </source>
</evidence>
<dbReference type="Proteomes" id="UP000238479">
    <property type="component" value="Chromosome 2"/>
</dbReference>
<organism evidence="10 11">
    <name type="scientific">Rosa chinensis</name>
    <name type="common">China rose</name>
    <dbReference type="NCBI Taxonomy" id="74649"/>
    <lineage>
        <taxon>Eukaryota</taxon>
        <taxon>Viridiplantae</taxon>
        <taxon>Streptophyta</taxon>
        <taxon>Embryophyta</taxon>
        <taxon>Tracheophyta</taxon>
        <taxon>Spermatophyta</taxon>
        <taxon>Magnoliopsida</taxon>
        <taxon>eudicotyledons</taxon>
        <taxon>Gunneridae</taxon>
        <taxon>Pentapetalae</taxon>
        <taxon>rosids</taxon>
        <taxon>fabids</taxon>
        <taxon>Rosales</taxon>
        <taxon>Rosaceae</taxon>
        <taxon>Rosoideae</taxon>
        <taxon>Rosoideae incertae sedis</taxon>
        <taxon>Rosa</taxon>
    </lineage>
</organism>
<evidence type="ECO:0000256" key="4">
    <source>
        <dbReference type="ARBA" id="ARBA00022801"/>
    </source>
</evidence>
<evidence type="ECO:0000256" key="1">
    <source>
        <dbReference type="ARBA" id="ARBA00000382"/>
    </source>
</evidence>
<evidence type="ECO:0000256" key="8">
    <source>
        <dbReference type="RuleBase" id="RU004335"/>
    </source>
</evidence>
<dbReference type="PROSITE" id="PS00587">
    <property type="entry name" value="GLYCOSYL_HYDROL_F17"/>
    <property type="match status" value="1"/>
</dbReference>
<keyword evidence="5 9" id="KW-0326">Glycosidase</keyword>
<reference evidence="10 11" key="1">
    <citation type="journal article" date="2018" name="Nat. Genet.">
        <title>The Rosa genome provides new insights in the design of modern roses.</title>
        <authorList>
            <person name="Bendahmane M."/>
        </authorList>
    </citation>
    <scope>NUCLEOTIDE SEQUENCE [LARGE SCALE GENOMIC DNA]</scope>
    <source>
        <strain evidence="11">cv. Old Blush</strain>
    </source>
</reference>
<gene>
    <name evidence="10" type="ORF">RchiOBHm_Chr2g0094721</name>
</gene>
<dbReference type="SUPFAM" id="SSF51445">
    <property type="entry name" value="(Trans)glycosidases"/>
    <property type="match status" value="1"/>
</dbReference>
<dbReference type="STRING" id="74649.A0A2P6RKL4"/>
<dbReference type="InterPro" id="IPR044965">
    <property type="entry name" value="Glyco_hydro_17_plant"/>
</dbReference>
<protein>
    <recommendedName>
        <fullName evidence="3">glucan endo-1,3-beta-D-glucosidase</fullName>
        <ecNumber evidence="3">3.2.1.39</ecNumber>
    </recommendedName>
    <alternativeName>
        <fullName evidence="6">(1-&gt;3)-beta-glucan endohydrolase</fullName>
    </alternativeName>
    <alternativeName>
        <fullName evidence="7">Beta-1,3-endoglucanase</fullName>
    </alternativeName>
</protein>
<proteinExistence type="inferred from homology"/>
<dbReference type="Gramene" id="PRQ46972">
    <property type="protein sequence ID" value="PRQ46972"/>
    <property type="gene ID" value="RchiOBHm_Chr2g0094721"/>
</dbReference>
<evidence type="ECO:0000256" key="7">
    <source>
        <dbReference type="ARBA" id="ARBA00033417"/>
    </source>
</evidence>
<name>A0A2P6RKL4_ROSCH</name>
<dbReference type="Pfam" id="PF00332">
    <property type="entry name" value="Glyco_hydro_17"/>
    <property type="match status" value="1"/>
</dbReference>